<gene>
    <name evidence="1" type="ORF">Y1Q_0013771</name>
</gene>
<dbReference type="EMBL" id="AKHW03005724">
    <property type="protein sequence ID" value="KYO25610.1"/>
    <property type="molecule type" value="Genomic_DNA"/>
</dbReference>
<accession>A0A151MMI9</accession>
<reference evidence="1 2" key="1">
    <citation type="journal article" date="2012" name="Genome Biol.">
        <title>Sequencing three crocodilian genomes to illuminate the evolution of archosaurs and amniotes.</title>
        <authorList>
            <person name="St John J.A."/>
            <person name="Braun E.L."/>
            <person name="Isberg S.R."/>
            <person name="Miles L.G."/>
            <person name="Chong A.Y."/>
            <person name="Gongora J."/>
            <person name="Dalzell P."/>
            <person name="Moran C."/>
            <person name="Bed'hom B."/>
            <person name="Abzhanov A."/>
            <person name="Burgess S.C."/>
            <person name="Cooksey A.M."/>
            <person name="Castoe T.A."/>
            <person name="Crawford N.G."/>
            <person name="Densmore L.D."/>
            <person name="Drew J.C."/>
            <person name="Edwards S.V."/>
            <person name="Faircloth B.C."/>
            <person name="Fujita M.K."/>
            <person name="Greenwold M.J."/>
            <person name="Hoffmann F.G."/>
            <person name="Howard J.M."/>
            <person name="Iguchi T."/>
            <person name="Janes D.E."/>
            <person name="Khan S.Y."/>
            <person name="Kohno S."/>
            <person name="de Koning A.J."/>
            <person name="Lance S.L."/>
            <person name="McCarthy F.M."/>
            <person name="McCormack J.E."/>
            <person name="Merchant M.E."/>
            <person name="Peterson D.G."/>
            <person name="Pollock D.D."/>
            <person name="Pourmand N."/>
            <person name="Raney B.J."/>
            <person name="Roessler K.A."/>
            <person name="Sanford J.R."/>
            <person name="Sawyer R.H."/>
            <person name="Schmidt C.J."/>
            <person name="Triplett E.W."/>
            <person name="Tuberville T.D."/>
            <person name="Venegas-Anaya M."/>
            <person name="Howard J.T."/>
            <person name="Jarvis E.D."/>
            <person name="Guillette L.J.Jr."/>
            <person name="Glenn T.C."/>
            <person name="Green R.E."/>
            <person name="Ray D.A."/>
        </authorList>
    </citation>
    <scope>NUCLEOTIDE SEQUENCE [LARGE SCALE GENOMIC DNA]</scope>
    <source>
        <strain evidence="1">KSC_2009_1</strain>
    </source>
</reference>
<evidence type="ECO:0000313" key="2">
    <source>
        <dbReference type="Proteomes" id="UP000050525"/>
    </source>
</evidence>
<dbReference type="AlphaFoldDB" id="A0A151MMI9"/>
<dbReference type="Proteomes" id="UP000050525">
    <property type="component" value="Unassembled WGS sequence"/>
</dbReference>
<organism evidence="1 2">
    <name type="scientific">Alligator mississippiensis</name>
    <name type="common">American alligator</name>
    <dbReference type="NCBI Taxonomy" id="8496"/>
    <lineage>
        <taxon>Eukaryota</taxon>
        <taxon>Metazoa</taxon>
        <taxon>Chordata</taxon>
        <taxon>Craniata</taxon>
        <taxon>Vertebrata</taxon>
        <taxon>Euteleostomi</taxon>
        <taxon>Archelosauria</taxon>
        <taxon>Archosauria</taxon>
        <taxon>Crocodylia</taxon>
        <taxon>Alligatoridae</taxon>
        <taxon>Alligatorinae</taxon>
        <taxon>Alligator</taxon>
    </lineage>
</organism>
<comment type="caution">
    <text evidence="1">The sequence shown here is derived from an EMBL/GenBank/DDBJ whole genome shotgun (WGS) entry which is preliminary data.</text>
</comment>
<sequence length="167" mass="18392">MEDTNTGEVDGSVQLRPGRIVSAAMQRSQSRARRAGSGIVPALLSGIIADQRQDTCNRAGSKANIRSERYHDWGDIWVTGWGDVVTLSHVREGRKRHYIMYMRSSGETSFGDPGRERSCSNLRREESQNCCLSDGPHPLPEQGEESCPCRAAVLLCCNLLCRAALLA</sequence>
<evidence type="ECO:0000313" key="1">
    <source>
        <dbReference type="EMBL" id="KYO25610.1"/>
    </source>
</evidence>
<keyword evidence="2" id="KW-1185">Reference proteome</keyword>
<protein>
    <submittedName>
        <fullName evidence="1">Uncharacterized protein</fullName>
    </submittedName>
</protein>
<name>A0A151MMI9_ALLMI</name>
<proteinExistence type="predicted"/>